<sequence>MSTPLLLRGVDMAAFAAAVVARLRGAGVQVSANGPADFVRALRQLVPDTTSALYWAARLTLVNRMEDLGAFDAVFQAAFGAARPDGATSPAPVLPLPGPKAPAAGTPRPAGGPPNAGAGRLPWATRASTGRDAAEETGVVLPDPLPGRIAARADEPFDRFDADDLRLLGSWLEASAARWPRRRSMRLEPSAGGKRIDLRATMRASRETGWESLKLARTRPRRRPRRVVLACDVSRSMQPYAAIYLHLMRAAALRRGGARPEVFAFSTSLTRLTSVLSHRSAEVALRKANAKVTDRYGGTFIGRSLGALLAAPHGNALRGAVVIIASDGWDADPPDALGRAMARLRRRAALLVWLNPRAAQREFEPLAGSMAAALPYCDLFLPANSLSGLRELLVALASPASLR</sequence>
<dbReference type="InterPro" id="IPR002035">
    <property type="entry name" value="VWF_A"/>
</dbReference>
<dbReference type="InterPro" id="IPR008912">
    <property type="entry name" value="Uncharacterised_CoxE"/>
</dbReference>
<dbReference type="RefSeq" id="WP_085078829.1">
    <property type="nucleotide sequence ID" value="NZ_LQPJ01000105.1"/>
</dbReference>
<feature type="compositionally biased region" description="Low complexity" evidence="1">
    <location>
        <begin position="101"/>
        <end position="122"/>
    </location>
</feature>
<dbReference type="PIRSF" id="PIRSF010256">
    <property type="entry name" value="CoxE_vWa"/>
    <property type="match status" value="1"/>
</dbReference>
<feature type="region of interest" description="Disordered" evidence="1">
    <location>
        <begin position="86"/>
        <end position="122"/>
    </location>
</feature>
<dbReference type="InterPro" id="IPR036465">
    <property type="entry name" value="vWFA_dom_sf"/>
</dbReference>
<keyword evidence="4" id="KW-1185">Reference proteome</keyword>
<dbReference type="OrthoDB" id="9790469at2"/>
<dbReference type="InterPro" id="IPR011195">
    <property type="entry name" value="UCP010256"/>
</dbReference>
<accession>A0A1X1ZLD9</accession>
<feature type="domain" description="VWFA" evidence="2">
    <location>
        <begin position="224"/>
        <end position="387"/>
    </location>
</feature>
<evidence type="ECO:0000313" key="3">
    <source>
        <dbReference type="EMBL" id="ORW23931.1"/>
    </source>
</evidence>
<name>A0A1X1ZLD9_9MYCO</name>
<dbReference type="Proteomes" id="UP000193529">
    <property type="component" value="Unassembled WGS sequence"/>
</dbReference>
<protein>
    <submittedName>
        <fullName evidence="3">VWA containing CoxE family protein</fullName>
    </submittedName>
</protein>
<evidence type="ECO:0000259" key="2">
    <source>
        <dbReference type="SMART" id="SM00327"/>
    </source>
</evidence>
<evidence type="ECO:0000313" key="4">
    <source>
        <dbReference type="Proteomes" id="UP000193529"/>
    </source>
</evidence>
<dbReference type="STRING" id="153971.AWC19_10310"/>
<reference evidence="3 4" key="1">
    <citation type="submission" date="2016-01" db="EMBL/GenBank/DDBJ databases">
        <title>The new phylogeny of the genus Mycobacterium.</title>
        <authorList>
            <person name="Tarcisio F."/>
            <person name="Conor M."/>
            <person name="Antonella G."/>
            <person name="Elisabetta G."/>
            <person name="Giulia F.S."/>
            <person name="Sara T."/>
            <person name="Anna F."/>
            <person name="Clotilde B."/>
            <person name="Roberto B."/>
            <person name="Veronica D.S."/>
            <person name="Fabio R."/>
            <person name="Monica P."/>
            <person name="Olivier J."/>
            <person name="Enrico T."/>
            <person name="Nicola S."/>
        </authorList>
    </citation>
    <scope>NUCLEOTIDE SEQUENCE [LARGE SCALE GENOMIC DNA]</scope>
    <source>
        <strain evidence="3 4">DSM 44572</strain>
    </source>
</reference>
<comment type="caution">
    <text evidence="3">The sequence shown here is derived from an EMBL/GenBank/DDBJ whole genome shotgun (WGS) entry which is preliminary data.</text>
</comment>
<dbReference type="SMART" id="SM00327">
    <property type="entry name" value="VWA"/>
    <property type="match status" value="1"/>
</dbReference>
<dbReference type="EMBL" id="LQPJ01000105">
    <property type="protein sequence ID" value="ORW23931.1"/>
    <property type="molecule type" value="Genomic_DNA"/>
</dbReference>
<gene>
    <name evidence="3" type="ORF">AWC19_10310</name>
</gene>
<dbReference type="Pfam" id="PF05762">
    <property type="entry name" value="VWA_CoxE"/>
    <property type="match status" value="1"/>
</dbReference>
<dbReference type="CDD" id="cd00198">
    <property type="entry name" value="vWFA"/>
    <property type="match status" value="1"/>
</dbReference>
<proteinExistence type="predicted"/>
<dbReference type="PANTHER" id="PTHR39338">
    <property type="entry name" value="BLL5662 PROTEIN-RELATED"/>
    <property type="match status" value="1"/>
</dbReference>
<organism evidence="3 4">
    <name type="scientific">Mycobacterium palustre</name>
    <dbReference type="NCBI Taxonomy" id="153971"/>
    <lineage>
        <taxon>Bacteria</taxon>
        <taxon>Bacillati</taxon>
        <taxon>Actinomycetota</taxon>
        <taxon>Actinomycetes</taxon>
        <taxon>Mycobacteriales</taxon>
        <taxon>Mycobacteriaceae</taxon>
        <taxon>Mycobacterium</taxon>
        <taxon>Mycobacterium simiae complex</taxon>
    </lineage>
</organism>
<evidence type="ECO:0000256" key="1">
    <source>
        <dbReference type="SAM" id="MobiDB-lite"/>
    </source>
</evidence>
<dbReference type="AlphaFoldDB" id="A0A1X1ZLD9"/>
<dbReference type="SUPFAM" id="SSF53300">
    <property type="entry name" value="vWA-like"/>
    <property type="match status" value="1"/>
</dbReference>
<dbReference type="PANTHER" id="PTHR39338:SF6">
    <property type="entry name" value="BLL5662 PROTEIN"/>
    <property type="match status" value="1"/>
</dbReference>
<dbReference type="Gene3D" id="3.40.50.410">
    <property type="entry name" value="von Willebrand factor, type A domain"/>
    <property type="match status" value="1"/>
</dbReference>